<evidence type="ECO:0000313" key="2">
    <source>
        <dbReference type="EMBL" id="REE96186.1"/>
    </source>
</evidence>
<organism evidence="2 3">
    <name type="scientific">Thermomonospora umbrina</name>
    <dbReference type="NCBI Taxonomy" id="111806"/>
    <lineage>
        <taxon>Bacteria</taxon>
        <taxon>Bacillati</taxon>
        <taxon>Actinomycetota</taxon>
        <taxon>Actinomycetes</taxon>
        <taxon>Streptosporangiales</taxon>
        <taxon>Thermomonosporaceae</taxon>
        <taxon>Thermomonospora</taxon>
    </lineage>
</organism>
<dbReference type="OrthoDB" id="5189326at2"/>
<keyword evidence="1" id="KW-0472">Membrane</keyword>
<dbReference type="Proteomes" id="UP000256661">
    <property type="component" value="Unassembled WGS sequence"/>
</dbReference>
<protein>
    <submittedName>
        <fullName evidence="2">Uncharacterized protein</fullName>
    </submittedName>
</protein>
<reference evidence="2 3" key="1">
    <citation type="submission" date="2018-08" db="EMBL/GenBank/DDBJ databases">
        <title>Sequencing the genomes of 1000 actinobacteria strains.</title>
        <authorList>
            <person name="Klenk H.-P."/>
        </authorList>
    </citation>
    <scope>NUCLEOTIDE SEQUENCE [LARGE SCALE GENOMIC DNA]</scope>
    <source>
        <strain evidence="2 3">DSM 43927</strain>
    </source>
</reference>
<keyword evidence="3" id="KW-1185">Reference proteome</keyword>
<dbReference type="EMBL" id="QTTT01000001">
    <property type="protein sequence ID" value="REE96186.1"/>
    <property type="molecule type" value="Genomic_DNA"/>
</dbReference>
<evidence type="ECO:0000256" key="1">
    <source>
        <dbReference type="SAM" id="Phobius"/>
    </source>
</evidence>
<accession>A0A3D9SJU3</accession>
<comment type="caution">
    <text evidence="2">The sequence shown here is derived from an EMBL/GenBank/DDBJ whole genome shotgun (WGS) entry which is preliminary data.</text>
</comment>
<dbReference type="AlphaFoldDB" id="A0A3D9SJU3"/>
<evidence type="ECO:0000313" key="3">
    <source>
        <dbReference type="Proteomes" id="UP000256661"/>
    </source>
</evidence>
<keyword evidence="1" id="KW-0812">Transmembrane</keyword>
<sequence>MTDELTDLLRETLRGAAGDAPAPEHDLLDRVERRHRARRRRRTGAAAAAMAVVLCGSGVIATTLGPGSEAPSPTAAAATPGPLTKAVLGDPVPAEELWPDAVRTTSNKLPDGRRFHPITLLNDTTLLVSTEAGFEVTDELLAYDLETRSSTLITKVPVPAESVIYASDFTVGDGHVAWWFQHGEGADAVIEIATAPLAGGGALRKVTVPAGEDEGGVSRLAVGGGRVYWTLDARGGPQDGVYSAPLAGGAATVVPGTAGHEILTWPWTGTPVRNERTERGTGVVEFRSGEGRPATIQYRTLRNLGDGTTRRAVLAKPQASWTCGITWCLGESADVETADDDESTRYVNAESYAQRRDGTGGRVLPGFAGPQMMGDLPAYDRFLPILAAAEGRDSEGPALLDLNTGRIADLGIRPAKDGSLSFQTVEDPGDRLYVATKQDSYVLVDLAKVE</sequence>
<keyword evidence="1" id="KW-1133">Transmembrane helix</keyword>
<proteinExistence type="predicted"/>
<dbReference type="RefSeq" id="WP_147312236.1">
    <property type="nucleotide sequence ID" value="NZ_QTTT01000001.1"/>
</dbReference>
<feature type="transmembrane region" description="Helical" evidence="1">
    <location>
        <begin position="43"/>
        <end position="64"/>
    </location>
</feature>
<gene>
    <name evidence="2" type="ORF">DFJ69_1613</name>
</gene>
<name>A0A3D9SJU3_9ACTN</name>